<organism evidence="1">
    <name type="scientific">marine sediment metagenome</name>
    <dbReference type="NCBI Taxonomy" id="412755"/>
    <lineage>
        <taxon>unclassified sequences</taxon>
        <taxon>metagenomes</taxon>
        <taxon>ecological metagenomes</taxon>
    </lineage>
</organism>
<dbReference type="EMBL" id="LAZR01068536">
    <property type="protein sequence ID" value="KKK49452.1"/>
    <property type="molecule type" value="Genomic_DNA"/>
</dbReference>
<reference evidence="1" key="1">
    <citation type="journal article" date="2015" name="Nature">
        <title>Complex archaea that bridge the gap between prokaryotes and eukaryotes.</title>
        <authorList>
            <person name="Spang A."/>
            <person name="Saw J.H."/>
            <person name="Jorgensen S.L."/>
            <person name="Zaremba-Niedzwiedzka K."/>
            <person name="Martijn J."/>
            <person name="Lind A.E."/>
            <person name="van Eijk R."/>
            <person name="Schleper C."/>
            <person name="Guy L."/>
            <person name="Ettema T.J."/>
        </authorList>
    </citation>
    <scope>NUCLEOTIDE SEQUENCE</scope>
</reference>
<feature type="non-terminal residue" evidence="1">
    <location>
        <position position="1"/>
    </location>
</feature>
<proteinExistence type="predicted"/>
<comment type="caution">
    <text evidence="1">The sequence shown here is derived from an EMBL/GenBank/DDBJ whole genome shotgun (WGS) entry which is preliminary data.</text>
</comment>
<dbReference type="AlphaFoldDB" id="A0A0F8VYM8"/>
<evidence type="ECO:0000313" key="1">
    <source>
        <dbReference type="EMBL" id="KKK49452.1"/>
    </source>
</evidence>
<accession>A0A0F8VYM8</accession>
<sequence length="188" mass="21143">DERMTMQLATNGTEIAVCLGCGLPRLEVEGFYALQNERCGRCRLIGGEELIECSACEKEVFEEETYVEVIFMTPWDDEEKETGFTYCLSCVDQGADNPDGEGFYCGGCHRYIADGDGRMDYYRILNDCEQVCLKCIEEGLKRGGIAAIGDDDKLEEVFAGKSMFGMFFNVGELEDAGWTPDPLYHDYR</sequence>
<protein>
    <submittedName>
        <fullName evidence="1">Uncharacterized protein</fullName>
    </submittedName>
</protein>
<name>A0A0F8VYM8_9ZZZZ</name>
<gene>
    <name evidence="1" type="ORF">LCGC14_3134940</name>
</gene>